<gene>
    <name evidence="2" type="ORF">CBR_g39063</name>
</gene>
<dbReference type="AlphaFoldDB" id="A0A388LQS3"/>
<feature type="compositionally biased region" description="Basic and acidic residues" evidence="1">
    <location>
        <begin position="147"/>
        <end position="157"/>
    </location>
</feature>
<protein>
    <submittedName>
        <fullName evidence="2">Uncharacterized protein</fullName>
    </submittedName>
</protein>
<feature type="compositionally biased region" description="Gly residues" evidence="1">
    <location>
        <begin position="7"/>
        <end position="20"/>
    </location>
</feature>
<keyword evidence="3" id="KW-1185">Reference proteome</keyword>
<reference evidence="2 3" key="1">
    <citation type="journal article" date="2018" name="Cell">
        <title>The Chara Genome: Secondary Complexity and Implications for Plant Terrestrialization.</title>
        <authorList>
            <person name="Nishiyama T."/>
            <person name="Sakayama H."/>
            <person name="Vries J.D."/>
            <person name="Buschmann H."/>
            <person name="Saint-Marcoux D."/>
            <person name="Ullrich K.K."/>
            <person name="Haas F.B."/>
            <person name="Vanderstraeten L."/>
            <person name="Becker D."/>
            <person name="Lang D."/>
            <person name="Vosolsobe S."/>
            <person name="Rombauts S."/>
            <person name="Wilhelmsson P.K.I."/>
            <person name="Janitza P."/>
            <person name="Kern R."/>
            <person name="Heyl A."/>
            <person name="Rumpler F."/>
            <person name="Villalobos L.I.A.C."/>
            <person name="Clay J.M."/>
            <person name="Skokan R."/>
            <person name="Toyoda A."/>
            <person name="Suzuki Y."/>
            <person name="Kagoshima H."/>
            <person name="Schijlen E."/>
            <person name="Tajeshwar N."/>
            <person name="Catarino B."/>
            <person name="Hetherington A.J."/>
            <person name="Saltykova A."/>
            <person name="Bonnot C."/>
            <person name="Breuninger H."/>
            <person name="Symeonidi A."/>
            <person name="Radhakrishnan G.V."/>
            <person name="Van Nieuwerburgh F."/>
            <person name="Deforce D."/>
            <person name="Chang C."/>
            <person name="Karol K.G."/>
            <person name="Hedrich R."/>
            <person name="Ulvskov P."/>
            <person name="Glockner G."/>
            <person name="Delwiche C.F."/>
            <person name="Petrasek J."/>
            <person name="Van de Peer Y."/>
            <person name="Friml J."/>
            <person name="Beilby M."/>
            <person name="Dolan L."/>
            <person name="Kohara Y."/>
            <person name="Sugano S."/>
            <person name="Fujiyama A."/>
            <person name="Delaux P.-M."/>
            <person name="Quint M."/>
            <person name="TheiBen G."/>
            <person name="Hagemann M."/>
            <person name="Harholt J."/>
            <person name="Dunand C."/>
            <person name="Zachgo S."/>
            <person name="Langdale J."/>
            <person name="Maumus F."/>
            <person name="Straeten D.V.D."/>
            <person name="Gould S.B."/>
            <person name="Rensing S.A."/>
        </authorList>
    </citation>
    <scope>NUCLEOTIDE SEQUENCE [LARGE SCALE GENOMIC DNA]</scope>
    <source>
        <strain evidence="2 3">S276</strain>
    </source>
</reference>
<dbReference type="Gramene" id="GBG84688">
    <property type="protein sequence ID" value="GBG84688"/>
    <property type="gene ID" value="CBR_g39063"/>
</dbReference>
<proteinExistence type="predicted"/>
<dbReference type="EMBL" id="BFEA01000487">
    <property type="protein sequence ID" value="GBG84688.1"/>
    <property type="molecule type" value="Genomic_DNA"/>
</dbReference>
<feature type="region of interest" description="Disordered" evidence="1">
    <location>
        <begin position="1"/>
        <end position="24"/>
    </location>
</feature>
<evidence type="ECO:0000256" key="1">
    <source>
        <dbReference type="SAM" id="MobiDB-lite"/>
    </source>
</evidence>
<evidence type="ECO:0000313" key="2">
    <source>
        <dbReference type="EMBL" id="GBG84688.1"/>
    </source>
</evidence>
<accession>A0A388LQS3</accession>
<name>A0A388LQS3_CHABU</name>
<comment type="caution">
    <text evidence="2">The sequence shown here is derived from an EMBL/GenBank/DDBJ whole genome shotgun (WGS) entry which is preliminary data.</text>
</comment>
<dbReference type="Proteomes" id="UP000265515">
    <property type="component" value="Unassembled WGS sequence"/>
</dbReference>
<evidence type="ECO:0000313" key="3">
    <source>
        <dbReference type="Proteomes" id="UP000265515"/>
    </source>
</evidence>
<organism evidence="2 3">
    <name type="scientific">Chara braunii</name>
    <name type="common">Braun's stonewort</name>
    <dbReference type="NCBI Taxonomy" id="69332"/>
    <lineage>
        <taxon>Eukaryota</taxon>
        <taxon>Viridiplantae</taxon>
        <taxon>Streptophyta</taxon>
        <taxon>Charophyceae</taxon>
        <taxon>Charales</taxon>
        <taxon>Characeae</taxon>
        <taxon>Chara</taxon>
    </lineage>
</organism>
<sequence length="417" mass="46269">MENVGPGSAGSAGGGGGGGGGDDDADEERMIFDFGFGFRGSVFEEFHVAPVQLAALDTSVGICDVEVFLGFVSRPGAIQEMMESVDDFGQKFQEYCREKFQKYCKDFQAICRCNLRSSEQYIVHPTGMAKDFAAQFLQFISTGGKDNKNDTTKKNDSVDEGADAGGEVGGGGPVVTEAVLLDDLIRVEGLMTEDKQCAAVKRDFAALFFCHWVLHRDALLGNYLARWHKGTVYPSPPRLGNCFGRWGRDVQCESDQTITRQIYDYCEKELRLAAGETYRSCDATLEILSSGLLGFLVDFDLVGSDGRKYPLRMLMLDGKFLGVVFPSHAWSASISEREKGALIARADYRADPSQRANYLNPNDDMRIQVVAEELVERHYKPHGDIPTMLERWSNPVLRVKGCEWYKPRMYPNIAVKA</sequence>
<feature type="region of interest" description="Disordered" evidence="1">
    <location>
        <begin position="147"/>
        <end position="167"/>
    </location>
</feature>